<organism evidence="2">
    <name type="scientific">Pseudo-nitzschia australis</name>
    <dbReference type="NCBI Taxonomy" id="44445"/>
    <lineage>
        <taxon>Eukaryota</taxon>
        <taxon>Sar</taxon>
        <taxon>Stramenopiles</taxon>
        <taxon>Ochrophyta</taxon>
        <taxon>Bacillariophyta</taxon>
        <taxon>Bacillariophyceae</taxon>
        <taxon>Bacillariophycidae</taxon>
        <taxon>Bacillariales</taxon>
        <taxon>Bacillariaceae</taxon>
        <taxon>Pseudo-nitzschia</taxon>
    </lineage>
</organism>
<evidence type="ECO:0000313" key="2">
    <source>
        <dbReference type="EMBL" id="CAE0729968.1"/>
    </source>
</evidence>
<name>A0A7S4ERH7_9STRA</name>
<accession>A0A7S4ERH7</accession>
<gene>
    <name evidence="2" type="ORF">PAUS00366_LOCUS22753</name>
</gene>
<protein>
    <submittedName>
        <fullName evidence="2">Uncharacterized protein</fullName>
    </submittedName>
</protein>
<feature type="region of interest" description="Disordered" evidence="1">
    <location>
        <begin position="1"/>
        <end position="27"/>
    </location>
</feature>
<sequence>MNDENPGTALSCDQNDRERSNDDNSQSKIAAIPLTGGSVNYTHKNIGEYFSSCQPMLFPGSSYNNRQYLPVSYYYPSIYPARDSHSDFHSATITCPLQNTKNWNPANPPSPLKRSATTDTSTLKARGKSSDYTEPVLQFPPSPVLPSRTITSDEHIDSKILEAAKDLKLPLDGQKYSVTHWKDAMRLCYRWKTTTNENERQFYRMSTTTNSLSSSNLKSVKNFCENVLKRKSKRRQFAIHWKESGLKKIVHEASSSNDVLFEHSDPKLERILDDYFSGRTRSSGYNQAKEKVLEDRQKEIVALWDALMSGPILSDASSRQKLYLIQLAIERPFRNKKVKVERKEQTITHDVTIEGYGGKSYWDQNNASMKSYSKTDALSDPLPKSVDGVLPINESMKERFWKCVEAIDTPVHHEKRCRSPFPFTLSVNHTERIDESTSSIEKLSQSNCWVSEKRINTGKDSQFEENKENERSPIVPV</sequence>
<reference evidence="2" key="1">
    <citation type="submission" date="2021-01" db="EMBL/GenBank/DDBJ databases">
        <authorList>
            <person name="Corre E."/>
            <person name="Pelletier E."/>
            <person name="Niang G."/>
            <person name="Scheremetjew M."/>
            <person name="Finn R."/>
            <person name="Kale V."/>
            <person name="Holt S."/>
            <person name="Cochrane G."/>
            <person name="Meng A."/>
            <person name="Brown T."/>
            <person name="Cohen L."/>
        </authorList>
    </citation>
    <scope>NUCLEOTIDE SEQUENCE</scope>
    <source>
        <strain evidence="2">10249 10 AB</strain>
    </source>
</reference>
<dbReference type="EMBL" id="HBIX01034821">
    <property type="protein sequence ID" value="CAE0729968.1"/>
    <property type="molecule type" value="Transcribed_RNA"/>
</dbReference>
<proteinExistence type="predicted"/>
<evidence type="ECO:0000256" key="1">
    <source>
        <dbReference type="SAM" id="MobiDB-lite"/>
    </source>
</evidence>
<feature type="region of interest" description="Disordered" evidence="1">
    <location>
        <begin position="99"/>
        <end position="137"/>
    </location>
</feature>
<dbReference type="AlphaFoldDB" id="A0A7S4ERH7"/>